<evidence type="ECO:0000313" key="2">
    <source>
        <dbReference type="Proteomes" id="UP000265618"/>
    </source>
</evidence>
<gene>
    <name evidence="1" type="ORF">KIPB_014694</name>
</gene>
<name>A0A391P325_9EUKA</name>
<organism evidence="1 2">
    <name type="scientific">Kipferlia bialata</name>
    <dbReference type="NCBI Taxonomy" id="797122"/>
    <lineage>
        <taxon>Eukaryota</taxon>
        <taxon>Metamonada</taxon>
        <taxon>Carpediemonas-like organisms</taxon>
        <taxon>Kipferlia</taxon>
    </lineage>
</organism>
<accession>A0A391P325</accession>
<keyword evidence="2" id="KW-1185">Reference proteome</keyword>
<evidence type="ECO:0000313" key="1">
    <source>
        <dbReference type="EMBL" id="GCA64573.1"/>
    </source>
</evidence>
<comment type="caution">
    <text evidence="1">The sequence shown here is derived from an EMBL/GenBank/DDBJ whole genome shotgun (WGS) entry which is preliminary data.</text>
</comment>
<dbReference type="AlphaFoldDB" id="A0A391P325"/>
<feature type="non-terminal residue" evidence="1">
    <location>
        <position position="32"/>
    </location>
</feature>
<proteinExistence type="predicted"/>
<dbReference type="EMBL" id="BDIP01007716">
    <property type="protein sequence ID" value="GCA64573.1"/>
    <property type="molecule type" value="Genomic_DNA"/>
</dbReference>
<dbReference type="Proteomes" id="UP000265618">
    <property type="component" value="Unassembled WGS sequence"/>
</dbReference>
<sequence>MPVSHRIEESELRVDMESGRTTGAGDVVIYLV</sequence>
<protein>
    <submittedName>
        <fullName evidence="1">Uncharacterized protein</fullName>
    </submittedName>
</protein>
<reference evidence="1 2" key="1">
    <citation type="journal article" date="2018" name="PLoS ONE">
        <title>The draft genome of Kipferlia bialata reveals reductive genome evolution in fornicate parasites.</title>
        <authorList>
            <person name="Tanifuji G."/>
            <person name="Takabayashi S."/>
            <person name="Kume K."/>
            <person name="Takagi M."/>
            <person name="Nakayama T."/>
            <person name="Kamikawa R."/>
            <person name="Inagaki Y."/>
            <person name="Hashimoto T."/>
        </authorList>
    </citation>
    <scope>NUCLEOTIDE SEQUENCE [LARGE SCALE GENOMIC DNA]</scope>
    <source>
        <strain evidence="1">NY0173</strain>
    </source>
</reference>